<dbReference type="InterPro" id="IPR050261">
    <property type="entry name" value="FrsA_esterase"/>
</dbReference>
<gene>
    <name evidence="6" type="ORF">ACFPWU_12960</name>
</gene>
<keyword evidence="2 6" id="KW-0378">Hydrolase</keyword>
<dbReference type="PANTHER" id="PTHR22946:SF9">
    <property type="entry name" value="POLYKETIDE TRANSFERASE AF380"/>
    <property type="match status" value="1"/>
</dbReference>
<dbReference type="Gene3D" id="3.40.50.1820">
    <property type="entry name" value="alpha/beta hydrolase"/>
    <property type="match status" value="1"/>
</dbReference>
<evidence type="ECO:0000313" key="7">
    <source>
        <dbReference type="Proteomes" id="UP001596098"/>
    </source>
</evidence>
<dbReference type="EMBL" id="JBHSQI010000007">
    <property type="protein sequence ID" value="MFC6154573.1"/>
    <property type="molecule type" value="Genomic_DNA"/>
</dbReference>
<reference evidence="7" key="1">
    <citation type="journal article" date="2019" name="Int. J. Syst. Evol. Microbiol.">
        <title>The Global Catalogue of Microorganisms (GCM) 10K type strain sequencing project: providing services to taxonomists for standard genome sequencing and annotation.</title>
        <authorList>
            <consortium name="The Broad Institute Genomics Platform"/>
            <consortium name="The Broad Institute Genome Sequencing Center for Infectious Disease"/>
            <person name="Wu L."/>
            <person name="Ma J."/>
        </authorList>
    </citation>
    <scope>NUCLEOTIDE SEQUENCE [LARGE SCALE GENOMIC DNA]</scope>
    <source>
        <strain evidence="7">DFY28</strain>
    </source>
</reference>
<feature type="compositionally biased region" description="Low complexity" evidence="3">
    <location>
        <begin position="40"/>
        <end position="51"/>
    </location>
</feature>
<dbReference type="InterPro" id="IPR001375">
    <property type="entry name" value="Peptidase_S9_cat"/>
</dbReference>
<feature type="domain" description="Peptidase S9 prolyl oligopeptidase catalytic" evidence="5">
    <location>
        <begin position="147"/>
        <end position="336"/>
    </location>
</feature>
<accession>A0ABW1QZT5</accession>
<dbReference type="GO" id="GO:0016787">
    <property type="term" value="F:hydrolase activity"/>
    <property type="evidence" value="ECO:0007669"/>
    <property type="project" value="UniProtKB-KW"/>
</dbReference>
<evidence type="ECO:0000259" key="5">
    <source>
        <dbReference type="Pfam" id="PF00326"/>
    </source>
</evidence>
<keyword evidence="7" id="KW-1185">Reference proteome</keyword>
<keyword evidence="4" id="KW-0732">Signal</keyword>
<dbReference type="RefSeq" id="WP_128219270.1">
    <property type="nucleotide sequence ID" value="NZ_CP034929.1"/>
</dbReference>
<dbReference type="Proteomes" id="UP001596098">
    <property type="component" value="Unassembled WGS sequence"/>
</dbReference>
<dbReference type="InterPro" id="IPR029058">
    <property type="entry name" value="AB_hydrolase_fold"/>
</dbReference>
<sequence length="363" mass="38456">MTAISRGSLLRGIAGGSLLALASGCTDDASGPTQRPAPPSGSGDPSPSGTPAETPSVEVTSVPGFAAQTHHGSDMRIGAIRERGAGWTTYDVSYSAHSEGPGAYTDPLTISGVLTIPDGDGPFPVAVLAHGYIDPAKYVTGQGMTRERKWLGERGWATLHTDYRGHAASDEDPTHGADVRLGYAVDVIAALDALRTSDDSQLAGLDVDRAAVFGRSMGGGIAQKVLQIAPDAFGVGVMWAAVSSLEAENVDWFVGLTDARTKAFTSRLATPEEDPEFWEGVSTRPFFDRITAPVLIVHGRTDDVCPPAWAEETYDAMRRAGVDVELEWYGEGHSFDADFAPAMERSFAFSRKAMPRIRQASGL</sequence>
<feature type="chain" id="PRO_5046203509" evidence="4">
    <location>
        <begin position="23"/>
        <end position="363"/>
    </location>
</feature>
<proteinExistence type="inferred from homology"/>
<comment type="similarity">
    <text evidence="1">Belongs to the AB hydrolase superfamily.</text>
</comment>
<dbReference type="PANTHER" id="PTHR22946">
    <property type="entry name" value="DIENELACTONE HYDROLASE DOMAIN-CONTAINING PROTEIN-RELATED"/>
    <property type="match status" value="1"/>
</dbReference>
<evidence type="ECO:0000256" key="1">
    <source>
        <dbReference type="ARBA" id="ARBA00008645"/>
    </source>
</evidence>
<dbReference type="Pfam" id="PF00326">
    <property type="entry name" value="Peptidase_S9"/>
    <property type="match status" value="1"/>
</dbReference>
<evidence type="ECO:0000313" key="6">
    <source>
        <dbReference type="EMBL" id="MFC6154573.1"/>
    </source>
</evidence>
<dbReference type="PROSITE" id="PS51257">
    <property type="entry name" value="PROKAR_LIPOPROTEIN"/>
    <property type="match status" value="1"/>
</dbReference>
<dbReference type="SUPFAM" id="SSF53474">
    <property type="entry name" value="alpha/beta-Hydrolases"/>
    <property type="match status" value="1"/>
</dbReference>
<protein>
    <submittedName>
        <fullName evidence="6">Alpha/beta hydrolase family protein</fullName>
        <ecNumber evidence="6">3.4.-.-</ecNumber>
    </submittedName>
</protein>
<organism evidence="6 7">
    <name type="scientific">Nocardioides yefusunii</name>
    <dbReference type="NCBI Taxonomy" id="2500546"/>
    <lineage>
        <taxon>Bacteria</taxon>
        <taxon>Bacillati</taxon>
        <taxon>Actinomycetota</taxon>
        <taxon>Actinomycetes</taxon>
        <taxon>Propionibacteriales</taxon>
        <taxon>Nocardioidaceae</taxon>
        <taxon>Nocardioides</taxon>
    </lineage>
</organism>
<feature type="region of interest" description="Disordered" evidence="3">
    <location>
        <begin position="22"/>
        <end position="57"/>
    </location>
</feature>
<evidence type="ECO:0000256" key="2">
    <source>
        <dbReference type="ARBA" id="ARBA00022801"/>
    </source>
</evidence>
<dbReference type="EC" id="3.4.-.-" evidence="6"/>
<evidence type="ECO:0000256" key="3">
    <source>
        <dbReference type="SAM" id="MobiDB-lite"/>
    </source>
</evidence>
<evidence type="ECO:0000256" key="4">
    <source>
        <dbReference type="SAM" id="SignalP"/>
    </source>
</evidence>
<comment type="caution">
    <text evidence="6">The sequence shown here is derived from an EMBL/GenBank/DDBJ whole genome shotgun (WGS) entry which is preliminary data.</text>
</comment>
<feature type="signal peptide" evidence="4">
    <location>
        <begin position="1"/>
        <end position="22"/>
    </location>
</feature>
<name>A0ABW1QZT5_9ACTN</name>